<dbReference type="EMBL" id="JYGE01000006">
    <property type="protein sequence ID" value="PSJ31001.1"/>
    <property type="molecule type" value="Genomic_DNA"/>
</dbReference>
<dbReference type="Proteomes" id="UP000241434">
    <property type="component" value="Unassembled WGS sequence"/>
</dbReference>
<reference evidence="2" key="1">
    <citation type="thesis" date="2015" institute="Rutgers" country="The State University of New Jersey, 14 College Farm Rd., New Brunswick, NJ, USA">
        <title>Ammonia toxicity in bacteria and its implications for treatment of and resource recovery from highly nitrogenous organic wastes.</title>
        <authorList>
            <person name="Luther A.K."/>
        </authorList>
    </citation>
    <scope>NUCLEOTIDE SEQUENCE</scope>
    <source>
        <strain evidence="2">RT-10B</strain>
    </source>
</reference>
<feature type="domain" description="Dinitrogenase iron-molybdenum cofactor biosynthesis" evidence="1">
    <location>
        <begin position="9"/>
        <end position="96"/>
    </location>
</feature>
<accession>A0A2P7PZ62</accession>
<dbReference type="Pfam" id="PF02579">
    <property type="entry name" value="Nitro_FeMo-Co"/>
    <property type="match status" value="1"/>
</dbReference>
<dbReference type="AlphaFoldDB" id="A0A2P7PZ62"/>
<dbReference type="InterPro" id="IPR003731">
    <property type="entry name" value="Di-Nase_FeMo-co_biosynth"/>
</dbReference>
<organism evidence="2 3">
    <name type="scientific">Peptostreptococcus russellii</name>
    <dbReference type="NCBI Taxonomy" id="215200"/>
    <lineage>
        <taxon>Bacteria</taxon>
        <taxon>Bacillati</taxon>
        <taxon>Bacillota</taxon>
        <taxon>Clostridia</taxon>
        <taxon>Peptostreptococcales</taxon>
        <taxon>Peptostreptococcaceae</taxon>
        <taxon>Peptostreptococcus</taxon>
    </lineage>
</organism>
<gene>
    <name evidence="2" type="ORF">UF10_06685</name>
</gene>
<evidence type="ECO:0000313" key="2">
    <source>
        <dbReference type="EMBL" id="PSJ31001.1"/>
    </source>
</evidence>
<evidence type="ECO:0000313" key="3">
    <source>
        <dbReference type="Proteomes" id="UP000241434"/>
    </source>
</evidence>
<dbReference type="InterPro" id="IPR033913">
    <property type="entry name" value="MTH1175_dom"/>
</dbReference>
<dbReference type="RefSeq" id="WP_106777056.1">
    <property type="nucleotide sequence ID" value="NZ_JBGGGQ010000008.1"/>
</dbReference>
<dbReference type="Gene3D" id="3.30.420.130">
    <property type="entry name" value="Dinitrogenase iron-molybdenum cofactor biosynthesis domain"/>
    <property type="match status" value="1"/>
</dbReference>
<proteinExistence type="predicted"/>
<keyword evidence="3" id="KW-1185">Reference proteome</keyword>
<evidence type="ECO:0000259" key="1">
    <source>
        <dbReference type="Pfam" id="PF02579"/>
    </source>
</evidence>
<protein>
    <recommendedName>
        <fullName evidence="1">Dinitrogenase iron-molybdenum cofactor biosynthesis domain-containing protein</fullName>
    </recommendedName>
</protein>
<dbReference type="PANTHER" id="PTHR42983:SF1">
    <property type="entry name" value="IRON-MOLYBDENUM PROTEIN"/>
    <property type="match status" value="1"/>
</dbReference>
<dbReference type="SUPFAM" id="SSF53146">
    <property type="entry name" value="Nitrogenase accessory factor-like"/>
    <property type="match status" value="1"/>
</dbReference>
<comment type="caution">
    <text evidence="2">The sequence shown here is derived from an EMBL/GenBank/DDBJ whole genome shotgun (WGS) entry which is preliminary data.</text>
</comment>
<sequence>MKIAVTTENGVICGHFGHAKNFSVFTVEDGKIISREELDTQGNHCSTMPEFVVENNINVIITSGMGQGAVDGLAAKGIKSFSGVAGDPEKAVMSYLDGTISDMGANCAGHGDHGSCHH</sequence>
<dbReference type="InterPro" id="IPR036105">
    <property type="entry name" value="DiNase_FeMo-co_biosyn_sf"/>
</dbReference>
<dbReference type="CDD" id="cd00851">
    <property type="entry name" value="MTH1175"/>
    <property type="match status" value="1"/>
</dbReference>
<dbReference type="OrthoDB" id="280278at2"/>
<dbReference type="PANTHER" id="PTHR42983">
    <property type="entry name" value="DINITROGENASE IRON-MOLYBDENUM COFACTOR PROTEIN-RELATED"/>
    <property type="match status" value="1"/>
</dbReference>
<name>A0A2P7PZ62_9FIRM</name>